<protein>
    <submittedName>
        <fullName evidence="2">Nucleotidyltransferase domain-containing protein</fullName>
    </submittedName>
</protein>
<comment type="caution">
    <text evidence="2">The sequence shown here is derived from an EMBL/GenBank/DDBJ whole genome shotgun (WGS) entry which is preliminary data.</text>
</comment>
<dbReference type="InterPro" id="IPR002934">
    <property type="entry name" value="Polymerase_NTP_transf_dom"/>
</dbReference>
<dbReference type="Proteomes" id="UP000729701">
    <property type="component" value="Unassembled WGS sequence"/>
</dbReference>
<dbReference type="Pfam" id="PF01909">
    <property type="entry name" value="NTP_transf_2"/>
    <property type="match status" value="1"/>
</dbReference>
<dbReference type="SUPFAM" id="SSF81301">
    <property type="entry name" value="Nucleotidyltransferase"/>
    <property type="match status" value="1"/>
</dbReference>
<proteinExistence type="predicted"/>
<gene>
    <name evidence="2" type="ORF">KME60_10700</name>
</gene>
<evidence type="ECO:0000259" key="1">
    <source>
        <dbReference type="Pfam" id="PF01909"/>
    </source>
</evidence>
<dbReference type="InterPro" id="IPR043519">
    <property type="entry name" value="NT_sf"/>
</dbReference>
<accession>A0A951UUH8</accession>
<dbReference type="GO" id="GO:0016779">
    <property type="term" value="F:nucleotidyltransferase activity"/>
    <property type="evidence" value="ECO:0007669"/>
    <property type="project" value="InterPro"/>
</dbReference>
<organism evidence="2 3">
    <name type="scientific">Cyanomargarita calcarea GSE-NOS-MK-12-04C</name>
    <dbReference type="NCBI Taxonomy" id="2839659"/>
    <lineage>
        <taxon>Bacteria</taxon>
        <taxon>Bacillati</taxon>
        <taxon>Cyanobacteriota</taxon>
        <taxon>Cyanophyceae</taxon>
        <taxon>Nostocales</taxon>
        <taxon>Cyanomargaritaceae</taxon>
        <taxon>Cyanomargarita</taxon>
    </lineage>
</organism>
<dbReference type="EMBL" id="JAHHGZ010000009">
    <property type="protein sequence ID" value="MBW4667875.1"/>
    <property type="molecule type" value="Genomic_DNA"/>
</dbReference>
<evidence type="ECO:0000313" key="2">
    <source>
        <dbReference type="EMBL" id="MBW4667875.1"/>
    </source>
</evidence>
<evidence type="ECO:0000313" key="3">
    <source>
        <dbReference type="Proteomes" id="UP000729701"/>
    </source>
</evidence>
<dbReference type="Gene3D" id="3.30.460.10">
    <property type="entry name" value="Beta Polymerase, domain 2"/>
    <property type="match status" value="1"/>
</dbReference>
<name>A0A951UUH8_9CYAN</name>
<feature type="domain" description="Polymerase nucleotidyl transferase" evidence="1">
    <location>
        <begin position="22"/>
        <end position="86"/>
    </location>
</feature>
<dbReference type="AlphaFoldDB" id="A0A951UUH8"/>
<sequence>MNLITNSSSLLKVKPEYQILLNNLKERVESKFGDDMKAYYLLGSVGRGEEIPNISDIDTEIIIKRDVSPEDEIWSEEVKKELEPLYPLLSRIDLGLMHEKAFESSRTDSLKFIFKTDGVLISGTDIASNFTSLPPGEELARLLNQNYREMLAEIQKIISEPDEEDKHNPHHIAECVGWISKKTLRLCLGIVMFNEPFYTCSFNDMAEKFTTLYPDYWIQAMKALQQYRQPTSDVKEAASFCQVLSQTIYKLADKKFGE</sequence>
<reference evidence="2" key="2">
    <citation type="journal article" date="2022" name="Microbiol. Resour. Announc.">
        <title>Metagenome Sequencing to Explore Phylogenomics of Terrestrial Cyanobacteria.</title>
        <authorList>
            <person name="Ward R.D."/>
            <person name="Stajich J.E."/>
            <person name="Johansen J.R."/>
            <person name="Huntemann M."/>
            <person name="Clum A."/>
            <person name="Foster B."/>
            <person name="Foster B."/>
            <person name="Roux S."/>
            <person name="Palaniappan K."/>
            <person name="Varghese N."/>
            <person name="Mukherjee S."/>
            <person name="Reddy T.B.K."/>
            <person name="Daum C."/>
            <person name="Copeland A."/>
            <person name="Chen I.A."/>
            <person name="Ivanova N.N."/>
            <person name="Kyrpides N.C."/>
            <person name="Shapiro N."/>
            <person name="Eloe-Fadrosh E.A."/>
            <person name="Pietrasiak N."/>
        </authorList>
    </citation>
    <scope>NUCLEOTIDE SEQUENCE</scope>
    <source>
        <strain evidence="2">GSE-NOS-MK-12-04C</strain>
    </source>
</reference>
<reference evidence="2" key="1">
    <citation type="submission" date="2021-05" db="EMBL/GenBank/DDBJ databases">
        <authorList>
            <person name="Pietrasiak N."/>
            <person name="Ward R."/>
            <person name="Stajich J.E."/>
            <person name="Kurbessoian T."/>
        </authorList>
    </citation>
    <scope>NUCLEOTIDE SEQUENCE</scope>
    <source>
        <strain evidence="2">GSE-NOS-MK-12-04C</strain>
    </source>
</reference>